<reference evidence="2 3" key="1">
    <citation type="submission" date="2016-10" db="EMBL/GenBank/DDBJ databases">
        <title>Draft genome sequence of Coniochaeta ligniaria NRRL30616, a lignocellulolytic fungus for bioabatement of inhibitors in plant biomass hydrolysates.</title>
        <authorList>
            <consortium name="DOE Joint Genome Institute"/>
            <person name="Jimenez D.J."/>
            <person name="Hector R.E."/>
            <person name="Riley R."/>
            <person name="Sun H."/>
            <person name="Grigoriev I.V."/>
            <person name="Van Elsas J.D."/>
            <person name="Nichols N.N."/>
        </authorList>
    </citation>
    <scope>NUCLEOTIDE SEQUENCE [LARGE SCALE GENOMIC DNA]</scope>
    <source>
        <strain evidence="2 3">NRRL 30616</strain>
    </source>
</reference>
<dbReference type="OrthoDB" id="3679184at2759"/>
<protein>
    <recommendedName>
        <fullName evidence="4">Hypersensitive response-inducing protein</fullName>
    </recommendedName>
</protein>
<dbReference type="AlphaFoldDB" id="A0A1J7IY49"/>
<name>A0A1J7IY49_9PEZI</name>
<sequence>MKSFALAALTILSAASAAPLETRQTSTEFDVTGFNAGCVPHSSLCYFNLNAAVSPSKSVVCSASALSYEVIPDLAPTACNDSSVSFSFTHVEGGADLEINWGYDAGRNLTGTHFIADSEIVWTNTQIPTGTVQAYDGPADFVIGDLQAIAVL</sequence>
<evidence type="ECO:0000313" key="3">
    <source>
        <dbReference type="Proteomes" id="UP000182658"/>
    </source>
</evidence>
<organism evidence="2 3">
    <name type="scientific">Coniochaeta ligniaria NRRL 30616</name>
    <dbReference type="NCBI Taxonomy" id="1408157"/>
    <lineage>
        <taxon>Eukaryota</taxon>
        <taxon>Fungi</taxon>
        <taxon>Dikarya</taxon>
        <taxon>Ascomycota</taxon>
        <taxon>Pezizomycotina</taxon>
        <taxon>Sordariomycetes</taxon>
        <taxon>Sordariomycetidae</taxon>
        <taxon>Coniochaetales</taxon>
        <taxon>Coniochaetaceae</taxon>
        <taxon>Coniochaeta</taxon>
    </lineage>
</organism>
<evidence type="ECO:0000313" key="2">
    <source>
        <dbReference type="EMBL" id="OIW32099.1"/>
    </source>
</evidence>
<dbReference type="Proteomes" id="UP000182658">
    <property type="component" value="Unassembled WGS sequence"/>
</dbReference>
<feature type="signal peptide" evidence="1">
    <location>
        <begin position="1"/>
        <end position="17"/>
    </location>
</feature>
<evidence type="ECO:0000256" key="1">
    <source>
        <dbReference type="SAM" id="SignalP"/>
    </source>
</evidence>
<gene>
    <name evidence="2" type="ORF">CONLIGDRAFT_641852</name>
</gene>
<accession>A0A1J7IY49</accession>
<dbReference type="InParanoid" id="A0A1J7IY49"/>
<feature type="chain" id="PRO_5013063311" description="Hypersensitive response-inducing protein" evidence="1">
    <location>
        <begin position="18"/>
        <end position="152"/>
    </location>
</feature>
<proteinExistence type="predicted"/>
<keyword evidence="3" id="KW-1185">Reference proteome</keyword>
<keyword evidence="1" id="KW-0732">Signal</keyword>
<dbReference type="EMBL" id="KV875095">
    <property type="protein sequence ID" value="OIW32099.1"/>
    <property type="molecule type" value="Genomic_DNA"/>
</dbReference>
<evidence type="ECO:0008006" key="4">
    <source>
        <dbReference type="Google" id="ProtNLM"/>
    </source>
</evidence>